<dbReference type="CDD" id="cd07043">
    <property type="entry name" value="STAS_anti-anti-sigma_factors"/>
    <property type="match status" value="1"/>
</dbReference>
<dbReference type="NCBIfam" id="TIGR00377">
    <property type="entry name" value="ant_ant_sig"/>
    <property type="match status" value="1"/>
</dbReference>
<gene>
    <name evidence="4" type="ORF">E1263_01270</name>
</gene>
<protein>
    <recommendedName>
        <fullName evidence="2">Anti-sigma factor antagonist</fullName>
    </recommendedName>
</protein>
<dbReference type="Pfam" id="PF01740">
    <property type="entry name" value="STAS"/>
    <property type="match status" value="1"/>
</dbReference>
<comment type="similarity">
    <text evidence="1 2">Belongs to the anti-sigma-factor antagonist family.</text>
</comment>
<evidence type="ECO:0000313" key="4">
    <source>
        <dbReference type="EMBL" id="TDD63284.1"/>
    </source>
</evidence>
<dbReference type="InterPro" id="IPR003658">
    <property type="entry name" value="Anti-sigma_ant"/>
</dbReference>
<dbReference type="RefSeq" id="WP_132164385.1">
    <property type="nucleotide sequence ID" value="NZ_SMKX01000002.1"/>
</dbReference>
<organism evidence="4 5">
    <name type="scientific">Kribbella antibiotica</name>
    <dbReference type="NCBI Taxonomy" id="190195"/>
    <lineage>
        <taxon>Bacteria</taxon>
        <taxon>Bacillati</taxon>
        <taxon>Actinomycetota</taxon>
        <taxon>Actinomycetes</taxon>
        <taxon>Propionibacteriales</taxon>
        <taxon>Kribbellaceae</taxon>
        <taxon>Kribbella</taxon>
    </lineage>
</organism>
<dbReference type="SUPFAM" id="SSF52091">
    <property type="entry name" value="SpoIIaa-like"/>
    <property type="match status" value="1"/>
</dbReference>
<dbReference type="InterPro" id="IPR002645">
    <property type="entry name" value="STAS_dom"/>
</dbReference>
<dbReference type="AlphaFoldDB" id="A0A4R4ZY47"/>
<dbReference type="Proteomes" id="UP000295124">
    <property type="component" value="Unassembled WGS sequence"/>
</dbReference>
<dbReference type="InterPro" id="IPR036513">
    <property type="entry name" value="STAS_dom_sf"/>
</dbReference>
<reference evidence="4 5" key="1">
    <citation type="submission" date="2019-03" db="EMBL/GenBank/DDBJ databases">
        <title>Draft genome sequences of novel Actinobacteria.</title>
        <authorList>
            <person name="Sahin N."/>
            <person name="Ay H."/>
            <person name="Saygin H."/>
        </authorList>
    </citation>
    <scope>NUCLEOTIDE SEQUENCE [LARGE SCALE GENOMIC DNA]</scope>
    <source>
        <strain evidence="4 5">JCM 13523</strain>
    </source>
</reference>
<dbReference type="OrthoDB" id="3635700at2"/>
<dbReference type="PANTHER" id="PTHR33495">
    <property type="entry name" value="ANTI-SIGMA FACTOR ANTAGONIST TM_1081-RELATED-RELATED"/>
    <property type="match status" value="1"/>
</dbReference>
<feature type="domain" description="STAS" evidence="3">
    <location>
        <begin position="5"/>
        <end position="105"/>
    </location>
</feature>
<dbReference type="Gene3D" id="3.30.750.24">
    <property type="entry name" value="STAS domain"/>
    <property type="match status" value="1"/>
</dbReference>
<accession>A0A4R4ZY47</accession>
<evidence type="ECO:0000313" key="5">
    <source>
        <dbReference type="Proteomes" id="UP000295124"/>
    </source>
</evidence>
<dbReference type="PROSITE" id="PS50801">
    <property type="entry name" value="STAS"/>
    <property type="match status" value="1"/>
</dbReference>
<name>A0A4R4ZY47_9ACTN</name>
<evidence type="ECO:0000256" key="2">
    <source>
        <dbReference type="RuleBase" id="RU003749"/>
    </source>
</evidence>
<comment type="caution">
    <text evidence="4">The sequence shown here is derived from an EMBL/GenBank/DDBJ whole genome shotgun (WGS) entry which is preliminary data.</text>
</comment>
<evidence type="ECO:0000256" key="1">
    <source>
        <dbReference type="ARBA" id="ARBA00009013"/>
    </source>
</evidence>
<keyword evidence="5" id="KW-1185">Reference proteome</keyword>
<sequence>MTDELAVEVEDRGTDVAISLTGELDFGTTPDFLDTVQPLAESGRALVLDLDQLRFCDSSGLGALVRLHQLAATAGGSLVLSRLQPNLASTLQMTMLHKLLTIRAD</sequence>
<dbReference type="GO" id="GO:0043856">
    <property type="term" value="F:anti-sigma factor antagonist activity"/>
    <property type="evidence" value="ECO:0007669"/>
    <property type="project" value="InterPro"/>
</dbReference>
<evidence type="ECO:0000259" key="3">
    <source>
        <dbReference type="PROSITE" id="PS50801"/>
    </source>
</evidence>
<proteinExistence type="inferred from homology"/>
<dbReference type="EMBL" id="SMKX01000002">
    <property type="protein sequence ID" value="TDD63284.1"/>
    <property type="molecule type" value="Genomic_DNA"/>
</dbReference>